<dbReference type="EMBL" id="KB742486">
    <property type="protein sequence ID" value="EOB07880.1"/>
    <property type="molecule type" value="Genomic_DNA"/>
</dbReference>
<organism evidence="2 3">
    <name type="scientific">Anas platyrhynchos</name>
    <name type="common">Mallard</name>
    <name type="synonym">Anas boschas</name>
    <dbReference type="NCBI Taxonomy" id="8839"/>
    <lineage>
        <taxon>Eukaryota</taxon>
        <taxon>Metazoa</taxon>
        <taxon>Chordata</taxon>
        <taxon>Craniata</taxon>
        <taxon>Vertebrata</taxon>
        <taxon>Euteleostomi</taxon>
        <taxon>Archelosauria</taxon>
        <taxon>Archosauria</taxon>
        <taxon>Dinosauria</taxon>
        <taxon>Saurischia</taxon>
        <taxon>Theropoda</taxon>
        <taxon>Coelurosauria</taxon>
        <taxon>Aves</taxon>
        <taxon>Neognathae</taxon>
        <taxon>Galloanserae</taxon>
        <taxon>Anseriformes</taxon>
        <taxon>Anatidae</taxon>
        <taxon>Anatinae</taxon>
        <taxon>Anas</taxon>
    </lineage>
</organism>
<dbReference type="AlphaFoldDB" id="R0M1F2"/>
<proteinExistence type="predicted"/>
<name>R0M1F2_ANAPL</name>
<feature type="region of interest" description="Disordered" evidence="1">
    <location>
        <begin position="22"/>
        <end position="44"/>
    </location>
</feature>
<evidence type="ECO:0000313" key="2">
    <source>
        <dbReference type="EMBL" id="EOB07880.1"/>
    </source>
</evidence>
<accession>R0M1F2</accession>
<sequence length="184" mass="20308">MEVTMGKRISLNVQLPPMLSLRKTGDSDARPDQTFDPQQDAEGLRSGSLQVLGGGCGNETVLSHLLAYDYRKPHINTLQQQALEPQQQLLVSRAQCWGVLRWSGSPEGHRQHTAARQEPQPDEHGDSGDEAGGRVLRFPSAWVNLHQTVMTHVVWGAARPCVLLENVIDAVRVCVKQGFEIVSL</sequence>
<reference evidence="3" key="1">
    <citation type="journal article" date="2013" name="Nat. Genet.">
        <title>The duck genome and transcriptome provide insight into an avian influenza virus reservoir species.</title>
        <authorList>
            <person name="Huang Y."/>
            <person name="Li Y."/>
            <person name="Burt D.W."/>
            <person name="Chen H."/>
            <person name="Zhang Y."/>
            <person name="Qian W."/>
            <person name="Kim H."/>
            <person name="Gan S."/>
            <person name="Zhao Y."/>
            <person name="Li J."/>
            <person name="Yi K."/>
            <person name="Feng H."/>
            <person name="Zhu P."/>
            <person name="Li B."/>
            <person name="Liu Q."/>
            <person name="Fairley S."/>
            <person name="Magor K.E."/>
            <person name="Du Z."/>
            <person name="Hu X."/>
            <person name="Goodman L."/>
            <person name="Tafer H."/>
            <person name="Vignal A."/>
            <person name="Lee T."/>
            <person name="Kim K.W."/>
            <person name="Sheng Z."/>
            <person name="An Y."/>
            <person name="Searle S."/>
            <person name="Herrero J."/>
            <person name="Groenen M.A."/>
            <person name="Crooijmans R.P."/>
            <person name="Faraut T."/>
            <person name="Cai Q."/>
            <person name="Webster R.G."/>
            <person name="Aldridge J.R."/>
            <person name="Warren W.C."/>
            <person name="Bartschat S."/>
            <person name="Kehr S."/>
            <person name="Marz M."/>
            <person name="Stadler P.F."/>
            <person name="Smith J."/>
            <person name="Kraus R.H."/>
            <person name="Zhao Y."/>
            <person name="Ren L."/>
            <person name="Fei J."/>
            <person name="Morisson M."/>
            <person name="Kaiser P."/>
            <person name="Griffin D.K."/>
            <person name="Rao M."/>
            <person name="Pitel F."/>
            <person name="Wang J."/>
            <person name="Li N."/>
        </authorList>
    </citation>
    <scope>NUCLEOTIDE SEQUENCE [LARGE SCALE GENOMIC DNA]</scope>
</reference>
<evidence type="ECO:0000313" key="3">
    <source>
        <dbReference type="Proteomes" id="UP000296049"/>
    </source>
</evidence>
<protein>
    <submittedName>
        <fullName evidence="2">Uncharacterized protein</fullName>
    </submittedName>
</protein>
<evidence type="ECO:0000256" key="1">
    <source>
        <dbReference type="SAM" id="MobiDB-lite"/>
    </source>
</evidence>
<feature type="compositionally biased region" description="Basic and acidic residues" evidence="1">
    <location>
        <begin position="23"/>
        <end position="33"/>
    </location>
</feature>
<keyword evidence="3" id="KW-1185">Reference proteome</keyword>
<feature type="region of interest" description="Disordered" evidence="1">
    <location>
        <begin position="106"/>
        <end position="131"/>
    </location>
</feature>
<gene>
    <name evidence="2" type="ORF">Anapl_14183</name>
</gene>
<dbReference type="Proteomes" id="UP000296049">
    <property type="component" value="Unassembled WGS sequence"/>
</dbReference>